<gene>
    <name evidence="3" type="ORF">E2C01_003236</name>
</gene>
<proteinExistence type="predicted"/>
<dbReference type="AlphaFoldDB" id="A0A5B7CM32"/>
<feature type="compositionally biased region" description="Acidic residues" evidence="1">
    <location>
        <begin position="74"/>
        <end position="107"/>
    </location>
</feature>
<feature type="compositionally biased region" description="Polar residues" evidence="1">
    <location>
        <begin position="169"/>
        <end position="183"/>
    </location>
</feature>
<feature type="compositionally biased region" description="Acidic residues" evidence="1">
    <location>
        <begin position="43"/>
        <end position="66"/>
    </location>
</feature>
<evidence type="ECO:0000313" key="4">
    <source>
        <dbReference type="Proteomes" id="UP000324222"/>
    </source>
</evidence>
<evidence type="ECO:0000256" key="1">
    <source>
        <dbReference type="SAM" id="MobiDB-lite"/>
    </source>
</evidence>
<evidence type="ECO:0000313" key="3">
    <source>
        <dbReference type="EMBL" id="MPC10599.1"/>
    </source>
</evidence>
<feature type="region of interest" description="Disordered" evidence="1">
    <location>
        <begin position="23"/>
        <end position="145"/>
    </location>
</feature>
<keyword evidence="4" id="KW-1185">Reference proteome</keyword>
<keyword evidence="2" id="KW-0732">Signal</keyword>
<dbReference type="EMBL" id="VSRR010000123">
    <property type="protein sequence ID" value="MPC10599.1"/>
    <property type="molecule type" value="Genomic_DNA"/>
</dbReference>
<feature type="region of interest" description="Disordered" evidence="1">
    <location>
        <begin position="164"/>
        <end position="183"/>
    </location>
</feature>
<accession>A0A5B7CM32</accession>
<organism evidence="3 4">
    <name type="scientific">Portunus trituberculatus</name>
    <name type="common">Swimming crab</name>
    <name type="synonym">Neptunus trituberculatus</name>
    <dbReference type="NCBI Taxonomy" id="210409"/>
    <lineage>
        <taxon>Eukaryota</taxon>
        <taxon>Metazoa</taxon>
        <taxon>Ecdysozoa</taxon>
        <taxon>Arthropoda</taxon>
        <taxon>Crustacea</taxon>
        <taxon>Multicrustacea</taxon>
        <taxon>Malacostraca</taxon>
        <taxon>Eumalacostraca</taxon>
        <taxon>Eucarida</taxon>
        <taxon>Decapoda</taxon>
        <taxon>Pleocyemata</taxon>
        <taxon>Brachyura</taxon>
        <taxon>Eubrachyura</taxon>
        <taxon>Portunoidea</taxon>
        <taxon>Portunidae</taxon>
        <taxon>Portuninae</taxon>
        <taxon>Portunus</taxon>
    </lineage>
</organism>
<feature type="signal peptide" evidence="2">
    <location>
        <begin position="1"/>
        <end position="23"/>
    </location>
</feature>
<protein>
    <submittedName>
        <fullName evidence="3">Uncharacterized protein</fullName>
    </submittedName>
</protein>
<feature type="compositionally biased region" description="Basic and acidic residues" evidence="1">
    <location>
        <begin position="108"/>
        <end position="123"/>
    </location>
</feature>
<name>A0A5B7CM32_PORTR</name>
<evidence type="ECO:0000256" key="2">
    <source>
        <dbReference type="SAM" id="SignalP"/>
    </source>
</evidence>
<sequence>MKSFTLILASLLLVALTVSWAEAVPLPKGTTEDERDEVASSVSEEEGEGEHVEEGDEDSNSEDNNDEGGAGEGEAAEEERDDEEDEEGEVVEGDNNDDNNDDEGAGDGEEKEKEEDGAGEEHVRKKRQFKAQATVHDRPWGRDYSVSSGFHKTFNEGKTSVGFEGFSNWGASGSPNMYSQGNW</sequence>
<reference evidence="3 4" key="1">
    <citation type="submission" date="2019-05" db="EMBL/GenBank/DDBJ databases">
        <title>Another draft genome of Portunus trituberculatus and its Hox gene families provides insights of decapod evolution.</title>
        <authorList>
            <person name="Jeong J.-H."/>
            <person name="Song I."/>
            <person name="Kim S."/>
            <person name="Choi T."/>
            <person name="Kim D."/>
            <person name="Ryu S."/>
            <person name="Kim W."/>
        </authorList>
    </citation>
    <scope>NUCLEOTIDE SEQUENCE [LARGE SCALE GENOMIC DNA]</scope>
    <source>
        <tissue evidence="3">Muscle</tissue>
    </source>
</reference>
<feature type="chain" id="PRO_5022665810" evidence="2">
    <location>
        <begin position="24"/>
        <end position="183"/>
    </location>
</feature>
<comment type="caution">
    <text evidence="3">The sequence shown here is derived from an EMBL/GenBank/DDBJ whole genome shotgun (WGS) entry which is preliminary data.</text>
</comment>
<dbReference type="Proteomes" id="UP000324222">
    <property type="component" value="Unassembled WGS sequence"/>
</dbReference>